<gene>
    <name evidence="1" type="ORF">H8711_12500</name>
</gene>
<keyword evidence="2" id="KW-1185">Reference proteome</keyword>
<dbReference type="Proteomes" id="UP000653127">
    <property type="component" value="Unassembled WGS sequence"/>
</dbReference>
<name>A0A926E262_9FIRM</name>
<evidence type="ECO:0000313" key="2">
    <source>
        <dbReference type="Proteomes" id="UP000653127"/>
    </source>
</evidence>
<dbReference type="EMBL" id="JACRST010000035">
    <property type="protein sequence ID" value="MBC8547734.1"/>
    <property type="molecule type" value="Genomic_DNA"/>
</dbReference>
<evidence type="ECO:0000313" key="1">
    <source>
        <dbReference type="EMBL" id="MBC8547734.1"/>
    </source>
</evidence>
<dbReference type="InterPro" id="IPR032358">
    <property type="entry name" value="DUF4867"/>
</dbReference>
<dbReference type="RefSeq" id="WP_249283762.1">
    <property type="nucleotide sequence ID" value="NZ_JACRST010000035.1"/>
</dbReference>
<proteinExistence type="predicted"/>
<accession>A0A926E262</accession>
<protein>
    <submittedName>
        <fullName evidence="1">DUF4867 family protein</fullName>
    </submittedName>
</protein>
<comment type="caution">
    <text evidence="1">The sequence shown here is derived from an EMBL/GenBank/DDBJ whole genome shotgun (WGS) entry which is preliminary data.</text>
</comment>
<dbReference type="AlphaFoldDB" id="A0A926E262"/>
<dbReference type="Pfam" id="PF16161">
    <property type="entry name" value="DUF4867"/>
    <property type="match status" value="1"/>
</dbReference>
<organism evidence="1 2">
    <name type="scientific">Ligaoa zhengdingensis</name>
    <dbReference type="NCBI Taxonomy" id="2763658"/>
    <lineage>
        <taxon>Bacteria</taxon>
        <taxon>Bacillati</taxon>
        <taxon>Bacillota</taxon>
        <taxon>Clostridia</taxon>
        <taxon>Eubacteriales</taxon>
        <taxon>Oscillospiraceae</taxon>
        <taxon>Ligaoa</taxon>
    </lineage>
</organism>
<reference evidence="1" key="1">
    <citation type="submission" date="2020-08" db="EMBL/GenBank/DDBJ databases">
        <title>Genome public.</title>
        <authorList>
            <person name="Liu C."/>
            <person name="Sun Q."/>
        </authorList>
    </citation>
    <scope>NUCLEOTIDE SEQUENCE</scope>
    <source>
        <strain evidence="1">NSJ-31</strain>
    </source>
</reference>
<sequence length="209" mass="23227">MLIQSVFDDAFSRYGRVVEGYDTALLLKRLRENSPCPLDRTVYQPSSPLLEALPIFVELRNGFYGGMPIQIGYCNGSNRRLNCLEYHRDSEINVAADDIVLLLAPLQKLRGGRIDTAEVEAFRVPAGTMVQLYETTLHYAPCNAPGADSFRVVVVLPRNTNTAKPATNIYNNEDRLLWACNKWLVAHPDSDEAAQGAFQGLVGPNITIE</sequence>